<dbReference type="AlphaFoldDB" id="A0A2G1VZR4"/>
<evidence type="ECO:0000256" key="1">
    <source>
        <dbReference type="SAM" id="MobiDB-lite"/>
    </source>
</evidence>
<dbReference type="EMBL" id="NIZW01000029">
    <property type="protein sequence ID" value="PHQ32272.1"/>
    <property type="molecule type" value="Genomic_DNA"/>
</dbReference>
<reference evidence="2 3" key="1">
    <citation type="submission" date="2017-06" db="EMBL/GenBank/DDBJ databases">
        <title>Description of Rhodopirellula bahusiensis sp. nov.</title>
        <authorList>
            <person name="Kizina J."/>
            <person name="Harder J."/>
        </authorList>
    </citation>
    <scope>NUCLEOTIDE SEQUENCE [LARGE SCALE GENOMIC DNA]</scope>
    <source>
        <strain evidence="2 3">SWK21</strain>
    </source>
</reference>
<name>A0A2G1VZR4_9BACT</name>
<evidence type="ECO:0000313" key="2">
    <source>
        <dbReference type="EMBL" id="PHQ32272.1"/>
    </source>
</evidence>
<feature type="region of interest" description="Disordered" evidence="1">
    <location>
        <begin position="47"/>
        <end position="72"/>
    </location>
</feature>
<sequence>MPFNNCQQCRRLFHFLEPTHRVDSVGNWPSDLDSLCPECRRMILHSQHGSKAAEDKPVEGQSEDTKRFDFGE</sequence>
<protein>
    <submittedName>
        <fullName evidence="2">Uncharacterized protein</fullName>
    </submittedName>
</protein>
<keyword evidence="3" id="KW-1185">Reference proteome</keyword>
<dbReference type="Proteomes" id="UP000225740">
    <property type="component" value="Unassembled WGS sequence"/>
</dbReference>
<evidence type="ECO:0000313" key="3">
    <source>
        <dbReference type="Proteomes" id="UP000225740"/>
    </source>
</evidence>
<gene>
    <name evidence="2" type="ORF">CEE69_26325</name>
</gene>
<accession>A0A2G1VZR4</accession>
<organism evidence="2 3">
    <name type="scientific">Rhodopirellula bahusiensis</name>
    <dbReference type="NCBI Taxonomy" id="2014065"/>
    <lineage>
        <taxon>Bacteria</taxon>
        <taxon>Pseudomonadati</taxon>
        <taxon>Planctomycetota</taxon>
        <taxon>Planctomycetia</taxon>
        <taxon>Pirellulales</taxon>
        <taxon>Pirellulaceae</taxon>
        <taxon>Rhodopirellula</taxon>
    </lineage>
</organism>
<proteinExistence type="predicted"/>
<feature type="compositionally biased region" description="Basic and acidic residues" evidence="1">
    <location>
        <begin position="51"/>
        <end position="72"/>
    </location>
</feature>
<comment type="caution">
    <text evidence="2">The sequence shown here is derived from an EMBL/GenBank/DDBJ whole genome shotgun (WGS) entry which is preliminary data.</text>
</comment>